<feature type="transmembrane region" description="Helical" evidence="1">
    <location>
        <begin position="40"/>
        <end position="58"/>
    </location>
</feature>
<protein>
    <submittedName>
        <fullName evidence="2">Uncharacterized protein</fullName>
    </submittedName>
</protein>
<keyword evidence="1" id="KW-1133">Transmembrane helix</keyword>
<dbReference type="AlphaFoldDB" id="A0A1M7YZX4"/>
<keyword evidence="1" id="KW-0472">Membrane</keyword>
<reference evidence="3" key="1">
    <citation type="submission" date="2016-12" db="EMBL/GenBank/DDBJ databases">
        <authorList>
            <person name="Rodrigo-Torres L."/>
            <person name="Arahal R.D."/>
            <person name="Lucena T."/>
        </authorList>
    </citation>
    <scope>NUCLEOTIDE SEQUENCE [LARGE SCALE GENOMIC DNA]</scope>
</reference>
<organism evidence="2 3">
    <name type="scientific">Vibrio quintilis</name>
    <dbReference type="NCBI Taxonomy" id="1117707"/>
    <lineage>
        <taxon>Bacteria</taxon>
        <taxon>Pseudomonadati</taxon>
        <taxon>Pseudomonadota</taxon>
        <taxon>Gammaproteobacteria</taxon>
        <taxon>Vibrionales</taxon>
        <taxon>Vibrionaceae</taxon>
        <taxon>Vibrio</taxon>
    </lineage>
</organism>
<dbReference type="STRING" id="1117707.VQ7734_03978"/>
<feature type="transmembrane region" description="Helical" evidence="1">
    <location>
        <begin position="70"/>
        <end position="87"/>
    </location>
</feature>
<evidence type="ECO:0000313" key="3">
    <source>
        <dbReference type="Proteomes" id="UP000184600"/>
    </source>
</evidence>
<evidence type="ECO:0000256" key="1">
    <source>
        <dbReference type="SAM" id="Phobius"/>
    </source>
</evidence>
<proteinExistence type="predicted"/>
<sequence>MYKETDFKVQADKFCFKKDVYPVAKIHDIRVKKLGLFENIIQLLFWIFIFSGAVWLVAPFIEPAIPQWRYLVYCLTVLGFVFALFRLSRYALQIEFMHTDETGLQWVTMAKSYSKHDKALFEKQALTLKAVLSSGH</sequence>
<dbReference type="RefSeq" id="WP_073585655.1">
    <property type="nucleotide sequence ID" value="NZ_AP024897.1"/>
</dbReference>
<dbReference type="EMBL" id="FRFG01000058">
    <property type="protein sequence ID" value="SHO58208.1"/>
    <property type="molecule type" value="Genomic_DNA"/>
</dbReference>
<dbReference type="Proteomes" id="UP000184600">
    <property type="component" value="Unassembled WGS sequence"/>
</dbReference>
<gene>
    <name evidence="2" type="ORF">VQ7734_03978</name>
</gene>
<keyword evidence="1" id="KW-0812">Transmembrane</keyword>
<name>A0A1M7YZX4_9VIBR</name>
<dbReference type="OrthoDB" id="5901837at2"/>
<accession>A0A1M7YZX4</accession>
<evidence type="ECO:0000313" key="2">
    <source>
        <dbReference type="EMBL" id="SHO58208.1"/>
    </source>
</evidence>
<keyword evidence="3" id="KW-1185">Reference proteome</keyword>